<dbReference type="AlphaFoldDB" id="A0A1J5QT60"/>
<accession>A0A1J5QT60</accession>
<feature type="transmembrane region" description="Helical" evidence="1">
    <location>
        <begin position="125"/>
        <end position="148"/>
    </location>
</feature>
<keyword evidence="1" id="KW-0472">Membrane</keyword>
<feature type="transmembrane region" description="Helical" evidence="1">
    <location>
        <begin position="201"/>
        <end position="219"/>
    </location>
</feature>
<keyword evidence="1" id="KW-0812">Transmembrane</keyword>
<evidence type="ECO:0000256" key="1">
    <source>
        <dbReference type="SAM" id="Phobius"/>
    </source>
</evidence>
<dbReference type="EMBL" id="MLJW01001030">
    <property type="protein sequence ID" value="OIQ80667.1"/>
    <property type="molecule type" value="Genomic_DNA"/>
</dbReference>
<organism evidence="2">
    <name type="scientific">mine drainage metagenome</name>
    <dbReference type="NCBI Taxonomy" id="410659"/>
    <lineage>
        <taxon>unclassified sequences</taxon>
        <taxon>metagenomes</taxon>
        <taxon>ecological metagenomes</taxon>
    </lineage>
</organism>
<evidence type="ECO:0000313" key="2">
    <source>
        <dbReference type="EMBL" id="OIQ80667.1"/>
    </source>
</evidence>
<reference evidence="2" key="1">
    <citation type="submission" date="2016-10" db="EMBL/GenBank/DDBJ databases">
        <title>Sequence of Gallionella enrichment culture.</title>
        <authorList>
            <person name="Poehlein A."/>
            <person name="Muehling M."/>
            <person name="Daniel R."/>
        </authorList>
    </citation>
    <scope>NUCLEOTIDE SEQUENCE</scope>
</reference>
<proteinExistence type="predicted"/>
<protein>
    <submittedName>
        <fullName evidence="2">Uncharacterized protein</fullName>
    </submittedName>
</protein>
<sequence length="271" mass="29868">MDNINSSPYENLKEGDTDPNLGKEIKFLILQDKRFIVYIDTNFEIQWNHTDDLKTGDDFGLVLNRVASLESNARFITDEICLLSIKRQIAEGIARYLDFLSFKLSQEIHDVVEIEIKALNKKISWGWYFNAAYGVTLVCLVTWGLLWLIRERVSIYTGQVGLEVILGGLIGVIGAIISVISHGDSLNLDANAGKNIHITEGTARIIVGIAGALLVTLAFKGGILFSGMRFSGNQFADLLAFAIVAGASKRLVPSLIGNLENKALTKKSEHK</sequence>
<feature type="transmembrane region" description="Helical" evidence="1">
    <location>
        <begin position="160"/>
        <end position="181"/>
    </location>
</feature>
<comment type="caution">
    <text evidence="2">The sequence shown here is derived from an EMBL/GenBank/DDBJ whole genome shotgun (WGS) entry which is preliminary data.</text>
</comment>
<name>A0A1J5QT60_9ZZZZ</name>
<gene>
    <name evidence="2" type="ORF">GALL_375820</name>
</gene>
<keyword evidence="1" id="KW-1133">Transmembrane helix</keyword>